<dbReference type="AlphaFoldDB" id="R0KRV8"/>
<reference evidence="1 2" key="1">
    <citation type="journal article" date="2013" name="BMC Genomics">
        <title>Comparative genomics of parasitic silkworm microsporidia reveal an association between genome expansion and host adaptation.</title>
        <authorList>
            <person name="Pan G."/>
            <person name="Xu J."/>
            <person name="Li T."/>
            <person name="Xia Q."/>
            <person name="Liu S.L."/>
            <person name="Zhang G."/>
            <person name="Li S."/>
            <person name="Li C."/>
            <person name="Liu H."/>
            <person name="Yang L."/>
            <person name="Liu T."/>
            <person name="Zhang X."/>
            <person name="Wu Z."/>
            <person name="Fan W."/>
            <person name="Dang X."/>
            <person name="Xiang H."/>
            <person name="Tao M."/>
            <person name="Li Y."/>
            <person name="Hu J."/>
            <person name="Li Z."/>
            <person name="Lin L."/>
            <person name="Luo J."/>
            <person name="Geng L."/>
            <person name="Wang L."/>
            <person name="Long M."/>
            <person name="Wan Y."/>
            <person name="He N."/>
            <person name="Zhang Z."/>
            <person name="Lu C."/>
            <person name="Keeling P.J."/>
            <person name="Wang J."/>
            <person name="Xiang Z."/>
            <person name="Zhou Z."/>
        </authorList>
    </citation>
    <scope>NUCLEOTIDE SEQUENCE [LARGE SCALE GENOMIC DNA]</scope>
    <source>
        <strain evidence="2">CQ1 / CVCC 102059</strain>
    </source>
</reference>
<dbReference type="VEuPathDB" id="MicrosporidiaDB:NBO_70g0004"/>
<evidence type="ECO:0000313" key="2">
    <source>
        <dbReference type="Proteomes" id="UP000016927"/>
    </source>
</evidence>
<keyword evidence="2" id="KW-1185">Reference proteome</keyword>
<dbReference type="Proteomes" id="UP000016927">
    <property type="component" value="Unassembled WGS sequence"/>
</dbReference>
<accession>R0KRV8</accession>
<protein>
    <submittedName>
        <fullName evidence="1">Uncharacterized protein</fullName>
    </submittedName>
</protein>
<dbReference type="HOGENOM" id="CLU_737883_0_0_1"/>
<proteinExistence type="predicted"/>
<evidence type="ECO:0000313" key="1">
    <source>
        <dbReference type="EMBL" id="EOB13496.1"/>
    </source>
</evidence>
<gene>
    <name evidence="1" type="ORF">NBO_70g0004</name>
</gene>
<dbReference type="EMBL" id="KB908978">
    <property type="protein sequence ID" value="EOB13496.1"/>
    <property type="molecule type" value="Genomic_DNA"/>
</dbReference>
<organism evidence="1 2">
    <name type="scientific">Nosema bombycis (strain CQ1 / CVCC 102059)</name>
    <name type="common">Microsporidian parasite</name>
    <name type="synonym">Pebrine of silkworm</name>
    <dbReference type="NCBI Taxonomy" id="578461"/>
    <lineage>
        <taxon>Eukaryota</taxon>
        <taxon>Fungi</taxon>
        <taxon>Fungi incertae sedis</taxon>
        <taxon>Microsporidia</taxon>
        <taxon>Nosematidae</taxon>
        <taxon>Nosema</taxon>
    </lineage>
</organism>
<name>R0KRV8_NOSB1</name>
<feature type="non-terminal residue" evidence="1">
    <location>
        <position position="375"/>
    </location>
</feature>
<sequence>MDIARLSTLLSLGCELNMLFGLEQEGINVSFVDLFIPALATQFGGGLIANLVYKNSTLTPECMSLFLIGLLLFSVIHKITVIKQIVKICPIIGKSLSFVGLKNSKTPFYLIVGSLLAGEVAGKLINKLLLNKQKIENTPEDLTHLDKKTSMRLVEINKPQGKTVSMYTLDDIALPSVRNLSREILYEGFVSLDSILFLLETQILTSAELTNFLNETVLTAKKISLEDPYVFEYFTNFSTKVDCKDKKIKNLIEKRNKIFEKDKSQIALILTKNKIESFKKRITTNLLLYDDKKDDEYIRMVQDLANSRYGDDGVSVNLAKERFEFYRESVNLSQTQIDEAKISLNLGGSIFSPSLLAVMTKKITIADKRDVIKES</sequence>
<dbReference type="OrthoDB" id="2194817at2759"/>